<name>A0A4R1HUS7_PSEEN</name>
<feature type="binding site" evidence="5">
    <location>
        <position position="43"/>
    </location>
    <ligand>
        <name>ATP</name>
        <dbReference type="ChEBI" id="CHEBI:30616"/>
    </ligand>
</feature>
<dbReference type="Pfam" id="PF00069">
    <property type="entry name" value="Pkinase"/>
    <property type="match status" value="1"/>
</dbReference>
<evidence type="ECO:0000256" key="6">
    <source>
        <dbReference type="SAM" id="MobiDB-lite"/>
    </source>
</evidence>
<keyword evidence="4 5" id="KW-0067">ATP-binding</keyword>
<evidence type="ECO:0000256" key="5">
    <source>
        <dbReference type="PROSITE-ProRule" id="PRU10141"/>
    </source>
</evidence>
<keyword evidence="10" id="KW-1185">Reference proteome</keyword>
<dbReference type="InterPro" id="IPR017441">
    <property type="entry name" value="Protein_kinase_ATP_BS"/>
</dbReference>
<organism evidence="9 10">
    <name type="scientific">Pseudonocardia endophytica</name>
    <dbReference type="NCBI Taxonomy" id="401976"/>
    <lineage>
        <taxon>Bacteria</taxon>
        <taxon>Bacillati</taxon>
        <taxon>Actinomycetota</taxon>
        <taxon>Actinomycetes</taxon>
        <taxon>Pseudonocardiales</taxon>
        <taxon>Pseudonocardiaceae</taxon>
        <taxon>Pseudonocardia</taxon>
    </lineage>
</organism>
<dbReference type="InterPro" id="IPR008271">
    <property type="entry name" value="Ser/Thr_kinase_AS"/>
</dbReference>
<keyword evidence="7" id="KW-0812">Transmembrane</keyword>
<dbReference type="PROSITE" id="PS00107">
    <property type="entry name" value="PROTEIN_KINASE_ATP"/>
    <property type="match status" value="1"/>
</dbReference>
<dbReference type="InterPro" id="IPR000719">
    <property type="entry name" value="Prot_kinase_dom"/>
</dbReference>
<dbReference type="Gene3D" id="3.30.200.20">
    <property type="entry name" value="Phosphorylase Kinase, domain 1"/>
    <property type="match status" value="1"/>
</dbReference>
<evidence type="ECO:0000256" key="4">
    <source>
        <dbReference type="ARBA" id="ARBA00022840"/>
    </source>
</evidence>
<dbReference type="AlphaFoldDB" id="A0A4R1HUS7"/>
<dbReference type="Proteomes" id="UP000295560">
    <property type="component" value="Unassembled WGS sequence"/>
</dbReference>
<evidence type="ECO:0000313" key="10">
    <source>
        <dbReference type="Proteomes" id="UP000295560"/>
    </source>
</evidence>
<evidence type="ECO:0000256" key="3">
    <source>
        <dbReference type="ARBA" id="ARBA00022777"/>
    </source>
</evidence>
<dbReference type="PANTHER" id="PTHR43289:SF34">
    <property type="entry name" value="SERINE_THREONINE-PROTEIN KINASE YBDM-RELATED"/>
    <property type="match status" value="1"/>
</dbReference>
<dbReference type="CDD" id="cd14014">
    <property type="entry name" value="STKc_PknB_like"/>
    <property type="match status" value="1"/>
</dbReference>
<keyword evidence="3 9" id="KW-0418">Kinase</keyword>
<dbReference type="GO" id="GO:0005524">
    <property type="term" value="F:ATP binding"/>
    <property type="evidence" value="ECO:0007669"/>
    <property type="project" value="UniProtKB-UniRule"/>
</dbReference>
<comment type="caution">
    <text evidence="9">The sequence shown here is derived from an EMBL/GenBank/DDBJ whole genome shotgun (WGS) entry which is preliminary data.</text>
</comment>
<evidence type="ECO:0000256" key="7">
    <source>
        <dbReference type="SAM" id="Phobius"/>
    </source>
</evidence>
<dbReference type="PROSITE" id="PS50011">
    <property type="entry name" value="PROTEIN_KINASE_DOM"/>
    <property type="match status" value="1"/>
</dbReference>
<dbReference type="RefSeq" id="WP_132421143.1">
    <property type="nucleotide sequence ID" value="NZ_SMFZ01000001.1"/>
</dbReference>
<dbReference type="Gene3D" id="2.130.10.10">
    <property type="entry name" value="YVTN repeat-like/Quinoprotein amine dehydrogenase"/>
    <property type="match status" value="2"/>
</dbReference>
<dbReference type="EMBL" id="SMFZ01000001">
    <property type="protein sequence ID" value="TCK24725.1"/>
    <property type="molecule type" value="Genomic_DNA"/>
</dbReference>
<keyword evidence="7" id="KW-1133">Transmembrane helix</keyword>
<feature type="transmembrane region" description="Helical" evidence="7">
    <location>
        <begin position="274"/>
        <end position="292"/>
    </location>
</feature>
<dbReference type="InterPro" id="IPR015943">
    <property type="entry name" value="WD40/YVTN_repeat-like_dom_sf"/>
</dbReference>
<dbReference type="PROSITE" id="PS00108">
    <property type="entry name" value="PROTEIN_KINASE_ST"/>
    <property type="match status" value="1"/>
</dbReference>
<keyword evidence="7" id="KW-0472">Membrane</keyword>
<gene>
    <name evidence="9" type="ORF">EV378_0515</name>
</gene>
<evidence type="ECO:0000256" key="1">
    <source>
        <dbReference type="ARBA" id="ARBA00022679"/>
    </source>
</evidence>
<reference evidence="9 10" key="1">
    <citation type="submission" date="2019-03" db="EMBL/GenBank/DDBJ databases">
        <title>Sequencing the genomes of 1000 actinobacteria strains.</title>
        <authorList>
            <person name="Klenk H.-P."/>
        </authorList>
    </citation>
    <scope>NUCLEOTIDE SEQUENCE [LARGE SCALE GENOMIC DNA]</scope>
    <source>
        <strain evidence="9 10">DSM 44969</strain>
    </source>
</reference>
<evidence type="ECO:0000256" key="2">
    <source>
        <dbReference type="ARBA" id="ARBA00022741"/>
    </source>
</evidence>
<dbReference type="OrthoDB" id="9762169at2"/>
<keyword evidence="2 5" id="KW-0547">Nucleotide-binding</keyword>
<keyword evidence="1" id="KW-0808">Transferase</keyword>
<protein>
    <submittedName>
        <fullName evidence="9">Serine/threonine protein kinase</fullName>
    </submittedName>
</protein>
<dbReference type="SUPFAM" id="SSF50969">
    <property type="entry name" value="YVTN repeat-like/Quinoprotein amine dehydrogenase"/>
    <property type="match status" value="1"/>
</dbReference>
<proteinExistence type="predicted"/>
<sequence>MTALDADDPAVVGPYTVLGLLGRGGMGRVYLASGVDGRRVAVKVIRSDLASDDVFRTRFRREIEAARLVPDRHTARVLDADPDAARPWVATEYVSGPSLEAHVLARGPLGGRDLRRLSVGLFRALVALGQAGLVHRDLKPSNVLLDGGRPGRPRVVDFGIARAADETRMTSTGALVGTPAYMAPEQAIGDSEVGRAADVHAAGAILVFAATGAPPYPATSAAAVLYRKLHGEPELGVTPEPERGWAARCLARDPADRPDAERLLSEARRPVRRAVVAAVALVALIVLGGILFQTVGGGGTTPTPTPTTARAGPTTDASIPGGGPAVSTPPAVPATVDGSTVRLGHRAGRVVAGAGRTYVTDADTGAVTVLDAGGQQLGRVDAGRFPTALALSPDGTRLFLTLNTTPTRLVAVDTATFRVAGTVDLAPGSGGADVVLPADLAVTPDGGSVVVADPRSSRAITVDPVSLRPTAERRLDAVPRALAVVPGRVLVACGTPGDTTGVDVLALPGLSPVARAPGVEDALALAADGDRAFLSASGQSVSATPEQPGVRVLGTGDGRARSVLDDVGPATRLVTGPGGRWLYALDPSGGTVTVIDTTGPRVAGRVSVPQEAEDLAVSPDGRVLSVVVGDTVRTFTAPR</sequence>
<feature type="region of interest" description="Disordered" evidence="6">
    <location>
        <begin position="296"/>
        <end position="329"/>
    </location>
</feature>
<evidence type="ECO:0000313" key="9">
    <source>
        <dbReference type="EMBL" id="TCK24725.1"/>
    </source>
</evidence>
<dbReference type="GO" id="GO:0004674">
    <property type="term" value="F:protein serine/threonine kinase activity"/>
    <property type="evidence" value="ECO:0007669"/>
    <property type="project" value="UniProtKB-KW"/>
</dbReference>
<dbReference type="SMART" id="SM00220">
    <property type="entry name" value="S_TKc"/>
    <property type="match status" value="1"/>
</dbReference>
<dbReference type="PANTHER" id="PTHR43289">
    <property type="entry name" value="MITOGEN-ACTIVATED PROTEIN KINASE KINASE KINASE 20-RELATED"/>
    <property type="match status" value="1"/>
</dbReference>
<dbReference type="Gene3D" id="1.10.510.10">
    <property type="entry name" value="Transferase(Phosphotransferase) domain 1"/>
    <property type="match status" value="1"/>
</dbReference>
<accession>A0A4R1HUS7</accession>
<dbReference type="InterPro" id="IPR011009">
    <property type="entry name" value="Kinase-like_dom_sf"/>
</dbReference>
<feature type="compositionally biased region" description="Low complexity" evidence="6">
    <location>
        <begin position="306"/>
        <end position="315"/>
    </location>
</feature>
<dbReference type="SUPFAM" id="SSF56112">
    <property type="entry name" value="Protein kinase-like (PK-like)"/>
    <property type="match status" value="1"/>
</dbReference>
<keyword evidence="9" id="KW-0723">Serine/threonine-protein kinase</keyword>
<dbReference type="InterPro" id="IPR011044">
    <property type="entry name" value="Quino_amine_DH_bsu"/>
</dbReference>
<evidence type="ECO:0000259" key="8">
    <source>
        <dbReference type="PROSITE" id="PS50011"/>
    </source>
</evidence>
<feature type="domain" description="Protein kinase" evidence="8">
    <location>
        <begin position="15"/>
        <end position="272"/>
    </location>
</feature>